<dbReference type="PANTHER" id="PTHR30349:SF64">
    <property type="entry name" value="PROPHAGE INTEGRASE INTD-RELATED"/>
    <property type="match status" value="1"/>
</dbReference>
<keyword evidence="2" id="KW-0229">DNA integration</keyword>
<evidence type="ECO:0000256" key="2">
    <source>
        <dbReference type="ARBA" id="ARBA00022908"/>
    </source>
</evidence>
<dbReference type="InterPro" id="IPR002104">
    <property type="entry name" value="Integrase_catalytic"/>
</dbReference>
<proteinExistence type="inferred from homology"/>
<evidence type="ECO:0000313" key="6">
    <source>
        <dbReference type="EMBL" id="QAY33084.1"/>
    </source>
</evidence>
<dbReference type="GO" id="GO:0003677">
    <property type="term" value="F:DNA binding"/>
    <property type="evidence" value="ECO:0007669"/>
    <property type="project" value="UniProtKB-KW"/>
</dbReference>
<reference evidence="6 7" key="1">
    <citation type="submission" date="2019-01" db="EMBL/GenBank/DDBJ databases">
        <title>Complete genome sequence of Bifidobacterium gallinarum CACC 514.</title>
        <authorList>
            <person name="Jung M."/>
        </authorList>
    </citation>
    <scope>NUCLEOTIDE SEQUENCE [LARGE SCALE GENOMIC DNA]</scope>
    <source>
        <strain evidence="6 7">CACC 514</strain>
    </source>
</reference>
<dbReference type="InterPro" id="IPR010998">
    <property type="entry name" value="Integrase_recombinase_N"/>
</dbReference>
<dbReference type="Gene3D" id="1.10.443.10">
    <property type="entry name" value="Intergrase catalytic core"/>
    <property type="match status" value="1"/>
</dbReference>
<evidence type="ECO:0000256" key="3">
    <source>
        <dbReference type="ARBA" id="ARBA00023125"/>
    </source>
</evidence>
<evidence type="ECO:0000259" key="5">
    <source>
        <dbReference type="PROSITE" id="PS51898"/>
    </source>
</evidence>
<evidence type="ECO:0000256" key="1">
    <source>
        <dbReference type="ARBA" id="ARBA00008857"/>
    </source>
</evidence>
<evidence type="ECO:0000256" key="4">
    <source>
        <dbReference type="ARBA" id="ARBA00023172"/>
    </source>
</evidence>
<dbReference type="Proteomes" id="UP000293589">
    <property type="component" value="Chromosome"/>
</dbReference>
<dbReference type="Pfam" id="PF14659">
    <property type="entry name" value="Phage_int_SAM_3"/>
    <property type="match status" value="1"/>
</dbReference>
<dbReference type="EMBL" id="CP035464">
    <property type="protein sequence ID" value="QAY33084.1"/>
    <property type="molecule type" value="Genomic_DNA"/>
</dbReference>
<dbReference type="InterPro" id="IPR004107">
    <property type="entry name" value="Integrase_SAM-like_N"/>
</dbReference>
<accession>A0A4P6DWL7</accession>
<dbReference type="Gene3D" id="1.10.150.130">
    <property type="match status" value="1"/>
</dbReference>
<dbReference type="AlphaFoldDB" id="A0A4P6DWL7"/>
<sequence length="287" mass="32455">MKLSEFYPEYMSSCDGLRESTRVGYESAYRVHLQAAFGDVELLDITVQRVETWAAQYADHPGACRKAWAVLRQMLRKAAKWGVIPYDPCSAGVTLPRKKAYTPPTITAKETKTLLQGMWGHPLEALMIVATVCGLRRGEACGLQWEDIDLRRGVVHIRRSVQYVAGHIVVEQPKTLLSKRDIPLPRFAVNRLRQLKGKGRLIGDLTPLQVARKIKTWCRQHHLPSIPLSNLRTSWATNALEAGVDLKLVSGILGHASIETTARYYLVPHIEAYKEAQRRYERFLLAS</sequence>
<comment type="similarity">
    <text evidence="1">Belongs to the 'phage' integrase family.</text>
</comment>
<dbReference type="InterPro" id="IPR011010">
    <property type="entry name" value="DNA_brk_join_enz"/>
</dbReference>
<dbReference type="RefSeq" id="WP_129237552.1">
    <property type="nucleotide sequence ID" value="NZ_CP035464.1"/>
</dbReference>
<keyword evidence="3" id="KW-0238">DNA-binding</keyword>
<feature type="domain" description="Tyr recombinase" evidence="5">
    <location>
        <begin position="101"/>
        <end position="281"/>
    </location>
</feature>
<dbReference type="SUPFAM" id="SSF56349">
    <property type="entry name" value="DNA breaking-rejoining enzymes"/>
    <property type="match status" value="1"/>
</dbReference>
<dbReference type="KEGG" id="bgx:ESN35_06470"/>
<evidence type="ECO:0000313" key="7">
    <source>
        <dbReference type="Proteomes" id="UP000293589"/>
    </source>
</evidence>
<dbReference type="GO" id="GO:0006310">
    <property type="term" value="P:DNA recombination"/>
    <property type="evidence" value="ECO:0007669"/>
    <property type="project" value="UniProtKB-KW"/>
</dbReference>
<protein>
    <submittedName>
        <fullName evidence="6">Site-specific integrase</fullName>
    </submittedName>
</protein>
<dbReference type="InterPro" id="IPR013762">
    <property type="entry name" value="Integrase-like_cat_sf"/>
</dbReference>
<gene>
    <name evidence="6" type="ORF">ESN35_06470</name>
</gene>
<dbReference type="Pfam" id="PF00589">
    <property type="entry name" value="Phage_integrase"/>
    <property type="match status" value="1"/>
</dbReference>
<dbReference type="PROSITE" id="PS51898">
    <property type="entry name" value="TYR_RECOMBINASE"/>
    <property type="match status" value="1"/>
</dbReference>
<keyword evidence="4" id="KW-0233">DNA recombination</keyword>
<dbReference type="CDD" id="cd01189">
    <property type="entry name" value="INT_ICEBs1_C_like"/>
    <property type="match status" value="1"/>
</dbReference>
<dbReference type="PANTHER" id="PTHR30349">
    <property type="entry name" value="PHAGE INTEGRASE-RELATED"/>
    <property type="match status" value="1"/>
</dbReference>
<organism evidence="6 7">
    <name type="scientific">Bifidobacterium pullorum subsp. gallinarum</name>
    <dbReference type="NCBI Taxonomy" id="78344"/>
    <lineage>
        <taxon>Bacteria</taxon>
        <taxon>Bacillati</taxon>
        <taxon>Actinomycetota</taxon>
        <taxon>Actinomycetes</taxon>
        <taxon>Bifidobacteriales</taxon>
        <taxon>Bifidobacteriaceae</taxon>
        <taxon>Bifidobacterium</taxon>
    </lineage>
</organism>
<name>A0A4P6DWL7_9BIFI</name>
<dbReference type="InterPro" id="IPR050090">
    <property type="entry name" value="Tyrosine_recombinase_XerCD"/>
</dbReference>
<dbReference type="GO" id="GO:0015074">
    <property type="term" value="P:DNA integration"/>
    <property type="evidence" value="ECO:0007669"/>
    <property type="project" value="UniProtKB-KW"/>
</dbReference>